<dbReference type="UniPathway" id="UPA00375"/>
<keyword evidence="2 6" id="KW-0808">Transferase</keyword>
<evidence type="ECO:0000256" key="6">
    <source>
        <dbReference type="PIRNR" id="PIRNR038972"/>
    </source>
</evidence>
<dbReference type="GeneID" id="25031017"/>
<dbReference type="Proteomes" id="UP000016088">
    <property type="component" value="Unassembled WGS sequence"/>
</dbReference>
<dbReference type="HOGENOM" id="CLU_023588_1_0_1"/>
<dbReference type="PIRSF" id="PIRSF038972">
    <property type="entry name" value="Trm12"/>
    <property type="match status" value="1"/>
</dbReference>
<dbReference type="OMA" id="NAFWVHC"/>
<dbReference type="CDD" id="cd02440">
    <property type="entry name" value="AdoMet_MTases"/>
    <property type="match status" value="1"/>
</dbReference>
<feature type="domain" description="SAM-dependent methyltransferase TRM5/TYW2-type" evidence="7">
    <location>
        <begin position="154"/>
        <end position="420"/>
    </location>
</feature>
<protein>
    <recommendedName>
        <fullName evidence="6">tRNA wybutosine-synthesizing protein 2</fullName>
        <shortName evidence="6">tRNA-yW-synthesizing protein 2</shortName>
    </recommendedName>
    <alternativeName>
        <fullName evidence="6">tRNA(Phe) (4-demethylwyosine(37)-C(7)) aminocarboxypropyltransferase</fullName>
    </alternativeName>
</protein>
<dbReference type="AlphaFoldDB" id="S9PZT8"/>
<evidence type="ECO:0000256" key="4">
    <source>
        <dbReference type="ARBA" id="ARBA00022694"/>
    </source>
</evidence>
<dbReference type="InterPro" id="IPR056743">
    <property type="entry name" value="TRM5-TYW2-like_MTfase"/>
</dbReference>
<dbReference type="OrthoDB" id="2387925at2759"/>
<dbReference type="GO" id="GO:0102522">
    <property type="term" value="F:tRNA 4-demethylwyosine alpha-amino-alpha-carboxypropyltransferase activity"/>
    <property type="evidence" value="ECO:0007669"/>
    <property type="project" value="UniProtKB-EC"/>
</dbReference>
<dbReference type="InterPro" id="IPR030382">
    <property type="entry name" value="MeTrfase_TRM5/TYW2"/>
</dbReference>
<reference evidence="8 9" key="1">
    <citation type="journal article" date="2011" name="Science">
        <title>Comparative functional genomics of the fission yeasts.</title>
        <authorList>
            <person name="Rhind N."/>
            <person name="Chen Z."/>
            <person name="Yassour M."/>
            <person name="Thompson D.A."/>
            <person name="Haas B.J."/>
            <person name="Habib N."/>
            <person name="Wapinski I."/>
            <person name="Roy S."/>
            <person name="Lin M.F."/>
            <person name="Heiman D.I."/>
            <person name="Young S.K."/>
            <person name="Furuya K."/>
            <person name="Guo Y."/>
            <person name="Pidoux A."/>
            <person name="Chen H.M."/>
            <person name="Robbertse B."/>
            <person name="Goldberg J.M."/>
            <person name="Aoki K."/>
            <person name="Bayne E.H."/>
            <person name="Berlin A.M."/>
            <person name="Desjardins C.A."/>
            <person name="Dobbs E."/>
            <person name="Dukaj L."/>
            <person name="Fan L."/>
            <person name="FitzGerald M.G."/>
            <person name="French C."/>
            <person name="Gujja S."/>
            <person name="Hansen K."/>
            <person name="Keifenheim D."/>
            <person name="Levin J.Z."/>
            <person name="Mosher R.A."/>
            <person name="Mueller C.A."/>
            <person name="Pfiffner J."/>
            <person name="Priest M."/>
            <person name="Russ C."/>
            <person name="Smialowska A."/>
            <person name="Swoboda P."/>
            <person name="Sykes S.M."/>
            <person name="Vaughn M."/>
            <person name="Vengrova S."/>
            <person name="Yoder R."/>
            <person name="Zeng Q."/>
            <person name="Allshire R."/>
            <person name="Baulcombe D."/>
            <person name="Birren B.W."/>
            <person name="Brown W."/>
            <person name="Ekwall K."/>
            <person name="Kellis M."/>
            <person name="Leatherwood J."/>
            <person name="Levin H."/>
            <person name="Margalit H."/>
            <person name="Martienssen R."/>
            <person name="Nieduszynski C.A."/>
            <person name="Spatafora J.W."/>
            <person name="Friedman N."/>
            <person name="Dalgaard J.Z."/>
            <person name="Baumann P."/>
            <person name="Niki H."/>
            <person name="Regev A."/>
            <person name="Nusbaum C."/>
        </authorList>
    </citation>
    <scope>NUCLEOTIDE SEQUENCE [LARGE SCALE GENOMIC DNA]</scope>
    <source>
        <strain evidence="9">yFS286</strain>
    </source>
</reference>
<comment type="catalytic activity">
    <reaction evidence="5">
        <text>4-demethylwyosine(37) in tRNA(Phe) + S-adenosyl-L-methionine = 4-demethyl-7-[(3S)-3-amino-3-carboxypropyl]wyosine(37) in tRNA(Phe) + S-methyl-5'-thioadenosine + H(+)</text>
        <dbReference type="Rhea" id="RHEA:36355"/>
        <dbReference type="Rhea" id="RHEA-COMP:10164"/>
        <dbReference type="Rhea" id="RHEA-COMP:10378"/>
        <dbReference type="ChEBI" id="CHEBI:15378"/>
        <dbReference type="ChEBI" id="CHEBI:17509"/>
        <dbReference type="ChEBI" id="CHEBI:59789"/>
        <dbReference type="ChEBI" id="CHEBI:64315"/>
        <dbReference type="ChEBI" id="CHEBI:73550"/>
        <dbReference type="EC" id="2.5.1.114"/>
    </reaction>
</comment>
<dbReference type="GO" id="GO:0008175">
    <property type="term" value="F:tRNA methyltransferase activity"/>
    <property type="evidence" value="ECO:0007669"/>
    <property type="project" value="TreeGrafter"/>
</dbReference>
<dbReference type="PANTHER" id="PTHR23245:SF25">
    <property type="entry name" value="TRNA WYBUTOSINE-SYNTHESIZING PROTEIN 2 HOMOLOG"/>
    <property type="match status" value="1"/>
</dbReference>
<proteinExistence type="inferred from homology"/>
<organism evidence="8 9">
    <name type="scientific">Schizosaccharomyces octosporus (strain yFS286)</name>
    <name type="common">Fission yeast</name>
    <name type="synonym">Octosporomyces octosporus</name>
    <dbReference type="NCBI Taxonomy" id="483514"/>
    <lineage>
        <taxon>Eukaryota</taxon>
        <taxon>Fungi</taxon>
        <taxon>Dikarya</taxon>
        <taxon>Ascomycota</taxon>
        <taxon>Taphrinomycotina</taxon>
        <taxon>Schizosaccharomycetes</taxon>
        <taxon>Schizosaccharomycetales</taxon>
        <taxon>Schizosaccharomycetaceae</taxon>
        <taxon>Schizosaccharomyces</taxon>
    </lineage>
</organism>
<dbReference type="Pfam" id="PF02475">
    <property type="entry name" value="TRM5-TYW2_MTfase"/>
    <property type="match status" value="1"/>
</dbReference>
<dbReference type="GO" id="GO:0005737">
    <property type="term" value="C:cytoplasm"/>
    <property type="evidence" value="ECO:0007669"/>
    <property type="project" value="UniProtKB-SubCell"/>
</dbReference>
<dbReference type="RefSeq" id="XP_013015987.1">
    <property type="nucleotide sequence ID" value="XM_013160533.1"/>
</dbReference>
<dbReference type="InterPro" id="IPR026274">
    <property type="entry name" value="tRNA_wybutosine_synth_prot_2"/>
</dbReference>
<name>S9PZT8_SCHOY</name>
<accession>S9PZT8</accession>
<comment type="similarity">
    <text evidence="6">Belongs to the class I-like SAM-binding methyltransferase superfamily. TRM5/TYW2 family.</text>
</comment>
<dbReference type="SUPFAM" id="SSF53335">
    <property type="entry name" value="S-adenosyl-L-methionine-dependent methyltransferases"/>
    <property type="match status" value="1"/>
</dbReference>
<dbReference type="PANTHER" id="PTHR23245">
    <property type="entry name" value="TRNA METHYLTRANSFERASE"/>
    <property type="match status" value="1"/>
</dbReference>
<keyword evidence="3 6" id="KW-0949">S-adenosyl-L-methionine</keyword>
<evidence type="ECO:0000259" key="7">
    <source>
        <dbReference type="PROSITE" id="PS51684"/>
    </source>
</evidence>
<comment type="pathway">
    <text evidence="1 6">tRNA modification; wybutosine-tRNA(Phe) biosynthesis.</text>
</comment>
<evidence type="ECO:0000313" key="9">
    <source>
        <dbReference type="Proteomes" id="UP000016088"/>
    </source>
</evidence>
<comment type="function">
    <text evidence="6">S-adenosyl-L-methionine-dependent transferase that acts as a component of the wybutosine biosynthesis pathway. Wybutosine is a hyper modified guanosine with a tricyclic base found at the 3'-position adjacent to the anticodon of eukaryotic phenylalanine tRNA. Catalyzes the transfer of the alpha-amino-alpha-carboxypropyl (acp) group from S-adenosyl-L-methionine to the C-7 position of 4-demethylwyosine (imG-14) to produce wybutosine-86.</text>
</comment>
<keyword evidence="6" id="KW-0963">Cytoplasm</keyword>
<keyword evidence="4 6" id="KW-0819">tRNA processing</keyword>
<evidence type="ECO:0000313" key="8">
    <source>
        <dbReference type="EMBL" id="EPX74556.1"/>
    </source>
</evidence>
<dbReference type="InterPro" id="IPR029063">
    <property type="entry name" value="SAM-dependent_MTases_sf"/>
</dbReference>
<gene>
    <name evidence="8" type="ORF">SOCG_02039</name>
</gene>
<dbReference type="PROSITE" id="PS51684">
    <property type="entry name" value="SAM_MT_TRM5_TYW2"/>
    <property type="match status" value="1"/>
</dbReference>
<evidence type="ECO:0000256" key="2">
    <source>
        <dbReference type="ARBA" id="ARBA00022679"/>
    </source>
</evidence>
<dbReference type="GO" id="GO:0030488">
    <property type="term" value="P:tRNA methylation"/>
    <property type="evidence" value="ECO:0007669"/>
    <property type="project" value="TreeGrafter"/>
</dbReference>
<comment type="subcellular location">
    <subcellularLocation>
        <location evidence="6">Cytoplasm</location>
    </subcellularLocation>
</comment>
<dbReference type="VEuPathDB" id="FungiDB:SOCG_02039"/>
<keyword evidence="8" id="KW-0489">Methyltransferase</keyword>
<dbReference type="GO" id="GO:0031591">
    <property type="term" value="P:wybutosine biosynthetic process"/>
    <property type="evidence" value="ECO:0007669"/>
    <property type="project" value="InterPro"/>
</dbReference>
<dbReference type="GO" id="GO:0008757">
    <property type="term" value="F:S-adenosylmethionine-dependent methyltransferase activity"/>
    <property type="evidence" value="ECO:0007669"/>
    <property type="project" value="InterPro"/>
</dbReference>
<evidence type="ECO:0000256" key="5">
    <source>
        <dbReference type="ARBA" id="ARBA00049400"/>
    </source>
</evidence>
<evidence type="ECO:0000256" key="3">
    <source>
        <dbReference type="ARBA" id="ARBA00022691"/>
    </source>
</evidence>
<dbReference type="EMBL" id="KE503206">
    <property type="protein sequence ID" value="EPX74556.1"/>
    <property type="molecule type" value="Genomic_DNA"/>
</dbReference>
<sequence length="420" mass="48085">MISLLVPKSKAKQWKDYLQDLNCFPKSIGIVSGSKISAYLDSQTSDVPLDKYVLIPTSFEENNLPKEIFNCSELQIIHNASLPTDMEKSSLQERILACVAEIVGKKVTEEQFIVPTRFVIYSPMALLSPSSFSTKEWVAFLHRYRNTEEANRLFSIFAKEWRVTHIALNEPIPIDDVMRRPLALQPLYGDFGKPVWEEPTAEDFSNAFWVHCKQNGIYQTWAPLYTMFSRGNSVEKARVLKFNNISNEVIADLYAGIGYFSFSYVKGKAKSVFCWEINPWSVEALRRAAIANNWSVCIVRHTEEYDFGVGSHQLVVFHESNEYAHSRLNSLGTSVRHVNLGMLPSSRDTWDMSTSIVRREPGSSIHVHENVTEDRIEKYGEEINSAFTNKLGIQTTYQVNRVKSFSPRVWHVVYDIQTVD</sequence>
<dbReference type="Gene3D" id="3.40.50.150">
    <property type="entry name" value="Vaccinia Virus protein VP39"/>
    <property type="match status" value="1"/>
</dbReference>
<evidence type="ECO:0000256" key="1">
    <source>
        <dbReference type="ARBA" id="ARBA00004797"/>
    </source>
</evidence>
<dbReference type="eggNOG" id="KOG1227">
    <property type="taxonomic scope" value="Eukaryota"/>
</dbReference>
<keyword evidence="9" id="KW-1185">Reference proteome</keyword>